<protein>
    <submittedName>
        <fullName evidence="5">Alpha-L-rhamnosidase N-terminal domain-containing protein</fullName>
    </submittedName>
</protein>
<dbReference type="RefSeq" id="WP_206578641.1">
    <property type="nucleotide sequence ID" value="NZ_JAFKCT010000005.1"/>
</dbReference>
<evidence type="ECO:0000259" key="2">
    <source>
        <dbReference type="Pfam" id="PF08531"/>
    </source>
</evidence>
<dbReference type="InterPro" id="IPR035398">
    <property type="entry name" value="Bac_rhamnosid_C"/>
</dbReference>
<feature type="domain" description="Alpha-L-rhamnosidase C-terminal" evidence="4">
    <location>
        <begin position="708"/>
        <end position="767"/>
    </location>
</feature>
<reference evidence="5 6" key="1">
    <citation type="submission" date="2021-03" db="EMBL/GenBank/DDBJ databases">
        <title>novel species isolated from a fishpond in China.</title>
        <authorList>
            <person name="Lu H."/>
            <person name="Cai Z."/>
        </authorList>
    </citation>
    <scope>NUCLEOTIDE SEQUENCE [LARGE SCALE GENOMIC DNA]</scope>
    <source>
        <strain evidence="5 6">H41</strain>
    </source>
</reference>
<feature type="domain" description="Alpha-L-rhamnosidase six-hairpin glycosidase" evidence="3">
    <location>
        <begin position="374"/>
        <end position="704"/>
    </location>
</feature>
<dbReference type="InterPro" id="IPR013737">
    <property type="entry name" value="Bac_rhamnosid_N"/>
</dbReference>
<evidence type="ECO:0000313" key="6">
    <source>
        <dbReference type="Proteomes" id="UP000664317"/>
    </source>
</evidence>
<dbReference type="Pfam" id="PF17390">
    <property type="entry name" value="Bac_rhamnosid_C"/>
    <property type="match status" value="1"/>
</dbReference>
<dbReference type="InterPro" id="IPR008928">
    <property type="entry name" value="6-hairpin_glycosidase_sf"/>
</dbReference>
<dbReference type="Gene3D" id="1.50.10.10">
    <property type="match status" value="1"/>
</dbReference>
<dbReference type="Pfam" id="PF17389">
    <property type="entry name" value="Bac_rhamnosid6H"/>
    <property type="match status" value="1"/>
</dbReference>
<evidence type="ECO:0000313" key="5">
    <source>
        <dbReference type="EMBL" id="MBN7811860.1"/>
    </source>
</evidence>
<name>A0ABS3C4T7_9BACT</name>
<feature type="domain" description="Bacterial alpha-L-rhamnosidase N-terminal" evidence="2">
    <location>
        <begin position="60"/>
        <end position="200"/>
    </location>
</feature>
<keyword evidence="6" id="KW-1185">Reference proteome</keyword>
<dbReference type="Proteomes" id="UP000664317">
    <property type="component" value="Unassembled WGS sequence"/>
</dbReference>
<gene>
    <name evidence="5" type="ORF">J0A68_12955</name>
</gene>
<evidence type="ECO:0000256" key="1">
    <source>
        <dbReference type="SAM" id="SignalP"/>
    </source>
</evidence>
<evidence type="ECO:0000259" key="3">
    <source>
        <dbReference type="Pfam" id="PF17389"/>
    </source>
</evidence>
<feature type="signal peptide" evidence="1">
    <location>
        <begin position="1"/>
        <end position="16"/>
    </location>
</feature>
<dbReference type="Gene3D" id="2.60.120.260">
    <property type="entry name" value="Galactose-binding domain-like"/>
    <property type="match status" value="2"/>
</dbReference>
<dbReference type="SUPFAM" id="SSF48208">
    <property type="entry name" value="Six-hairpin glycosidases"/>
    <property type="match status" value="1"/>
</dbReference>
<feature type="chain" id="PRO_5045795136" evidence="1">
    <location>
        <begin position="17"/>
        <end position="785"/>
    </location>
</feature>
<dbReference type="EMBL" id="JAFKCT010000005">
    <property type="protein sequence ID" value="MBN7811860.1"/>
    <property type="molecule type" value="Genomic_DNA"/>
</dbReference>
<dbReference type="InterPro" id="IPR035396">
    <property type="entry name" value="Bac_rhamnosid6H"/>
</dbReference>
<accession>A0ABS3C4T7</accession>
<evidence type="ECO:0000259" key="4">
    <source>
        <dbReference type="Pfam" id="PF17390"/>
    </source>
</evidence>
<comment type="caution">
    <text evidence="5">The sequence shown here is derived from an EMBL/GenBank/DDBJ whole genome shotgun (WGS) entry which is preliminary data.</text>
</comment>
<dbReference type="SUPFAM" id="SSF49785">
    <property type="entry name" value="Galactose-binding domain-like"/>
    <property type="match status" value="1"/>
</dbReference>
<dbReference type="InterPro" id="IPR012341">
    <property type="entry name" value="6hp_glycosidase-like_sf"/>
</dbReference>
<dbReference type="InterPro" id="IPR008979">
    <property type="entry name" value="Galactose-bd-like_sf"/>
</dbReference>
<dbReference type="PANTHER" id="PTHR34987">
    <property type="entry name" value="C, PUTATIVE (AFU_ORTHOLOGUE AFUA_3G02880)-RELATED"/>
    <property type="match status" value="1"/>
</dbReference>
<dbReference type="PANTHER" id="PTHR34987:SF2">
    <property type="entry name" value="B, PUTATIVE (AFU_ORTHOLOGUE AFUA_7G05040)-RELATED"/>
    <property type="match status" value="1"/>
</dbReference>
<proteinExistence type="predicted"/>
<dbReference type="Gene3D" id="2.60.420.10">
    <property type="entry name" value="Maltose phosphorylase, domain 3"/>
    <property type="match status" value="1"/>
</dbReference>
<sequence>MLLLVFVSLSSQFAFSQEINPDFLTKNWNARWITAAESKPAEYGVYVFRKGFDLSAKPDKYVIHVSADNKYRLYVNGEFIGVGPARNDIEHWFFDTYDIAPYLKSGKNTIAAKVWNEGAGKAEAQISLRTGFIVDGEGDASAIATNDSWKARKDEAYAPIQVRVYGYYAAGPGENIQMENYIKDWQSPDLNDEAWPAAQASFPGVPKSKVGAFGAPMGWMLIPSGIPTFEFSPEKKPTIRRTEGVSVALETFGNSPIQVPANSKASILLDQTYLTNAYPTFTFAKGKDATVKITYAEALYGEERSKGNRNEIAGKTMVGRFDQIVTDGSEKQRFTPLNYRTYRYIQLEVETKDEPLTLQGMEATFTGFPFELKAEFGSDDPQLQKILEIGWRTARLCAVDSYLDCPYYEQLQYIGDGRIQMMISYYNTGDDRLAKNSINQISYSQQPEGVTFSRYPSASPQYIPPFSMWYVGMLHDYLMYGSDLEFLKTKLNSSRSVIQYFQSVQGDDGSLGTLPFWSFVDWATGPEWGPGIPPMGADGNSAILDLQMVLTLQYAADLEKHLGIPELGANYLQEAEKLKATIRRKYWDAGKGLFADRSEKDVFSQHANALAILSGLVEGESARAVGDKMLALENNMVEATIYFKYYIHQALVDVGKGDEYLTYLDVWRKAIDMGLTTWAETSDLDKTRSDSHAWGSSPNIEFYRTILGIDSDGPGFRRVKIEPHLGEFTELSGKMPHPNGEIEVSYDLGPAKSATVHLPKGVVGSLVFQGTLYPLQEGTNRISLN</sequence>
<organism evidence="5 6">
    <name type="scientific">Algoriphagus oliviformis</name>
    <dbReference type="NCBI Taxonomy" id="2811231"/>
    <lineage>
        <taxon>Bacteria</taxon>
        <taxon>Pseudomonadati</taxon>
        <taxon>Bacteroidota</taxon>
        <taxon>Cytophagia</taxon>
        <taxon>Cytophagales</taxon>
        <taxon>Cyclobacteriaceae</taxon>
        <taxon>Algoriphagus</taxon>
    </lineage>
</organism>
<keyword evidence="1" id="KW-0732">Signal</keyword>
<dbReference type="Pfam" id="PF08531">
    <property type="entry name" value="Bac_rhamnosid_N"/>
    <property type="match status" value="1"/>
</dbReference>